<dbReference type="SUPFAM" id="SSF56317">
    <property type="entry name" value="Carbon-nitrogen hydrolase"/>
    <property type="match status" value="1"/>
</dbReference>
<accession>A0A7W6RG85</accession>
<evidence type="ECO:0000256" key="1">
    <source>
        <dbReference type="ARBA" id="ARBA00022801"/>
    </source>
</evidence>
<dbReference type="InterPro" id="IPR050345">
    <property type="entry name" value="Aliph_Amidase/BUP"/>
</dbReference>
<feature type="domain" description="CN hydrolase" evidence="2">
    <location>
        <begin position="14"/>
        <end position="286"/>
    </location>
</feature>
<dbReference type="PANTHER" id="PTHR43674">
    <property type="entry name" value="NITRILASE C965.09-RELATED"/>
    <property type="match status" value="1"/>
</dbReference>
<dbReference type="CDD" id="cd07569">
    <property type="entry name" value="DCase"/>
    <property type="match status" value="1"/>
</dbReference>
<keyword evidence="1 3" id="KW-0378">Hydrolase</keyword>
<dbReference type="RefSeq" id="WP_221238529.1">
    <property type="nucleotide sequence ID" value="NZ_JACIGK010000033.1"/>
</dbReference>
<dbReference type="Gene3D" id="3.60.110.10">
    <property type="entry name" value="Carbon-nitrogen hydrolase"/>
    <property type="match status" value="1"/>
</dbReference>
<dbReference type="Pfam" id="PF00795">
    <property type="entry name" value="CN_hydrolase"/>
    <property type="match status" value="1"/>
</dbReference>
<evidence type="ECO:0000259" key="2">
    <source>
        <dbReference type="PROSITE" id="PS50263"/>
    </source>
</evidence>
<dbReference type="GO" id="GO:0016811">
    <property type="term" value="F:hydrolase activity, acting on carbon-nitrogen (but not peptide) bonds, in linear amides"/>
    <property type="evidence" value="ECO:0007669"/>
    <property type="project" value="TreeGrafter"/>
</dbReference>
<reference evidence="3 4" key="1">
    <citation type="submission" date="2020-08" db="EMBL/GenBank/DDBJ databases">
        <title>Genome sequencing of Purple Non-Sulfur Bacteria from various extreme environments.</title>
        <authorList>
            <person name="Mayer M."/>
        </authorList>
    </citation>
    <scope>NUCLEOTIDE SEQUENCE [LARGE SCALE GENOMIC DNA]</scope>
    <source>
        <strain evidence="3 4">JA131</strain>
    </source>
</reference>
<keyword evidence="4" id="KW-1185">Reference proteome</keyword>
<dbReference type="InterPro" id="IPR036526">
    <property type="entry name" value="C-N_Hydrolase_sf"/>
</dbReference>
<dbReference type="EMBL" id="JACIGK010000033">
    <property type="protein sequence ID" value="MBB4267747.1"/>
    <property type="molecule type" value="Genomic_DNA"/>
</dbReference>
<evidence type="ECO:0000313" key="4">
    <source>
        <dbReference type="Proteomes" id="UP000554286"/>
    </source>
</evidence>
<gene>
    <name evidence="3" type="ORF">GGD89_003396</name>
</gene>
<dbReference type="AlphaFoldDB" id="A0A7W6RG85"/>
<dbReference type="InterPro" id="IPR003010">
    <property type="entry name" value="C-N_Hydrolase"/>
</dbReference>
<organism evidence="3 4">
    <name type="scientific">Roseospira visakhapatnamensis</name>
    <dbReference type="NCBI Taxonomy" id="390880"/>
    <lineage>
        <taxon>Bacteria</taxon>
        <taxon>Pseudomonadati</taxon>
        <taxon>Pseudomonadota</taxon>
        <taxon>Alphaproteobacteria</taxon>
        <taxon>Rhodospirillales</taxon>
        <taxon>Rhodospirillaceae</taxon>
        <taxon>Roseospira</taxon>
    </lineage>
</organism>
<name>A0A7W6RG85_9PROT</name>
<dbReference type="Proteomes" id="UP000554286">
    <property type="component" value="Unassembled WGS sequence"/>
</dbReference>
<protein>
    <submittedName>
        <fullName evidence="3">Putative amidohydrolase</fullName>
    </submittedName>
</protein>
<sequence length="321" mass="35212">MIASAPTPGVRRPLTVAAAQLGPIARTDSRAATVARLVALLREAAGRGATLVVFPELALTTFFPRWYIEDPADLDAFFEAEMPGPETRPLFDAASDLGVGFYLGYAELVTAPDGARHRFNTAILVDPSGRLVGTYRKIHLPGHVEHEPWRAFQHLEKRYFEPGNLGFGAWRAFGGVMGMALCNDRRWPETFRVLGLKGVEMALLGYNTPIHYPPVPEHDHLQGFHNHLCMQAGAYQNGMWVVATAKAGREEGCDLLGQSCIIAPTGEIVAMASTVADEVITATCDLERTREIKDHIFKFDLHRQIAEYGPITAQRGAVPPD</sequence>
<evidence type="ECO:0000313" key="3">
    <source>
        <dbReference type="EMBL" id="MBB4267747.1"/>
    </source>
</evidence>
<dbReference type="PANTHER" id="PTHR43674:SF12">
    <property type="entry name" value="NITRILASE C965.09-RELATED"/>
    <property type="match status" value="1"/>
</dbReference>
<proteinExistence type="predicted"/>
<dbReference type="PROSITE" id="PS50263">
    <property type="entry name" value="CN_HYDROLASE"/>
    <property type="match status" value="1"/>
</dbReference>
<comment type="caution">
    <text evidence="3">The sequence shown here is derived from an EMBL/GenBank/DDBJ whole genome shotgun (WGS) entry which is preliminary data.</text>
</comment>